<reference evidence="1 2" key="1">
    <citation type="submission" date="2016-10" db="EMBL/GenBank/DDBJ databases">
        <authorList>
            <person name="Varghese N."/>
            <person name="Submissions S."/>
        </authorList>
    </citation>
    <scope>NUCLEOTIDE SEQUENCE [LARGE SCALE GENOMIC DNA]</scope>
    <source>
        <strain evidence="1 2">DSM 2094</strain>
    </source>
</reference>
<accession>A0AB38BJH3</accession>
<evidence type="ECO:0000313" key="2">
    <source>
        <dbReference type="Proteomes" id="UP000199686"/>
    </source>
</evidence>
<name>A0AB38BJH3_9LACT</name>
<protein>
    <submittedName>
        <fullName evidence="1">Transposase DDE domain-containing protein</fullName>
    </submittedName>
</protein>
<sequence>KTYTLTIKSNLHQEQLDFENSDAFREKSRMRYRIEQKNSELKNRYGLKKSMSNGLFGMTIQSASTVFIANMRKIIREIEKKGA</sequence>
<evidence type="ECO:0000313" key="1">
    <source>
        <dbReference type="EMBL" id="SFH97185.1"/>
    </source>
</evidence>
<organism evidence="1 2">
    <name type="scientific">Trichococcus flocculiformis</name>
    <dbReference type="NCBI Taxonomy" id="82803"/>
    <lineage>
        <taxon>Bacteria</taxon>
        <taxon>Bacillati</taxon>
        <taxon>Bacillota</taxon>
        <taxon>Bacilli</taxon>
        <taxon>Lactobacillales</taxon>
        <taxon>Carnobacteriaceae</taxon>
        <taxon>Trichococcus</taxon>
    </lineage>
</organism>
<dbReference type="Proteomes" id="UP000199686">
    <property type="component" value="Unassembled WGS sequence"/>
</dbReference>
<feature type="non-terminal residue" evidence="1">
    <location>
        <position position="1"/>
    </location>
</feature>
<dbReference type="AlphaFoldDB" id="A0AB38BJH3"/>
<dbReference type="EMBL" id="FOQC01000030">
    <property type="protein sequence ID" value="SFH97185.1"/>
    <property type="molecule type" value="Genomic_DNA"/>
</dbReference>
<comment type="caution">
    <text evidence="1">The sequence shown here is derived from an EMBL/GenBank/DDBJ whole genome shotgun (WGS) entry which is preliminary data.</text>
</comment>
<proteinExistence type="predicted"/>
<gene>
    <name evidence="1" type="ORF">SAMN04488507_103025</name>
</gene>